<evidence type="ECO:0000313" key="3">
    <source>
        <dbReference type="EMBL" id="KAL3265259.1"/>
    </source>
</evidence>
<keyword evidence="4" id="KW-1185">Reference proteome</keyword>
<organism evidence="3 4">
    <name type="scientific">Cryptolaemus montrouzieri</name>
    <dbReference type="NCBI Taxonomy" id="559131"/>
    <lineage>
        <taxon>Eukaryota</taxon>
        <taxon>Metazoa</taxon>
        <taxon>Ecdysozoa</taxon>
        <taxon>Arthropoda</taxon>
        <taxon>Hexapoda</taxon>
        <taxon>Insecta</taxon>
        <taxon>Pterygota</taxon>
        <taxon>Neoptera</taxon>
        <taxon>Endopterygota</taxon>
        <taxon>Coleoptera</taxon>
        <taxon>Polyphaga</taxon>
        <taxon>Cucujiformia</taxon>
        <taxon>Coccinelloidea</taxon>
        <taxon>Coccinellidae</taxon>
        <taxon>Scymninae</taxon>
        <taxon>Scymnini</taxon>
        <taxon>Cryptolaemus</taxon>
    </lineage>
</organism>
<dbReference type="PROSITE" id="PS51257">
    <property type="entry name" value="PROKAR_LIPOPROTEIN"/>
    <property type="match status" value="1"/>
</dbReference>
<reference evidence="3 4" key="1">
    <citation type="journal article" date="2021" name="BMC Biol.">
        <title>Horizontally acquired antibacterial genes associated with adaptive radiation of ladybird beetles.</title>
        <authorList>
            <person name="Li H.S."/>
            <person name="Tang X.F."/>
            <person name="Huang Y.H."/>
            <person name="Xu Z.Y."/>
            <person name="Chen M.L."/>
            <person name="Du X.Y."/>
            <person name="Qiu B.Y."/>
            <person name="Chen P.T."/>
            <person name="Zhang W."/>
            <person name="Slipinski A."/>
            <person name="Escalona H.E."/>
            <person name="Waterhouse R.M."/>
            <person name="Zwick A."/>
            <person name="Pang H."/>
        </authorList>
    </citation>
    <scope>NUCLEOTIDE SEQUENCE [LARGE SCALE GENOMIC DNA]</scope>
    <source>
        <strain evidence="3">SYSU2018</strain>
    </source>
</reference>
<evidence type="ECO:0000313" key="4">
    <source>
        <dbReference type="Proteomes" id="UP001516400"/>
    </source>
</evidence>
<keyword evidence="2" id="KW-0732">Signal</keyword>
<gene>
    <name evidence="3" type="ORF">HHI36_009473</name>
</gene>
<comment type="caution">
    <text evidence="3">The sequence shown here is derived from an EMBL/GenBank/DDBJ whole genome shotgun (WGS) entry which is preliminary data.</text>
</comment>
<dbReference type="Proteomes" id="UP001516400">
    <property type="component" value="Unassembled WGS sequence"/>
</dbReference>
<feature type="chain" id="PRO_5044832498" evidence="2">
    <location>
        <begin position="21"/>
        <end position="127"/>
    </location>
</feature>
<dbReference type="AlphaFoldDB" id="A0ABD2MFZ0"/>
<name>A0ABD2MFZ0_9CUCU</name>
<feature type="compositionally biased region" description="Polar residues" evidence="1">
    <location>
        <begin position="47"/>
        <end position="78"/>
    </location>
</feature>
<accession>A0ABD2MFZ0</accession>
<evidence type="ECO:0000256" key="2">
    <source>
        <dbReference type="SAM" id="SignalP"/>
    </source>
</evidence>
<proteinExistence type="predicted"/>
<protein>
    <submittedName>
        <fullName evidence="3">Uncharacterized protein</fullName>
    </submittedName>
</protein>
<sequence>MARLILIGLLITLAISCIFAKPAGIDLDNVSGDDPSLNAVDPIKPSESGTTPSKNTASVQITGISTGIDNPPNSQDDSGTPFKPQRAGTMFARFIDDIFNIPITVLQSVAKLITNPFTTKNRSPDDH</sequence>
<evidence type="ECO:0000256" key="1">
    <source>
        <dbReference type="SAM" id="MobiDB-lite"/>
    </source>
</evidence>
<feature type="region of interest" description="Disordered" evidence="1">
    <location>
        <begin position="34"/>
        <end position="85"/>
    </location>
</feature>
<feature type="signal peptide" evidence="2">
    <location>
        <begin position="1"/>
        <end position="20"/>
    </location>
</feature>
<dbReference type="EMBL" id="JABFTP020000001">
    <property type="protein sequence ID" value="KAL3265259.1"/>
    <property type="molecule type" value="Genomic_DNA"/>
</dbReference>